<keyword evidence="2 6" id="KW-1003">Cell membrane</keyword>
<feature type="transmembrane region" description="Helical" evidence="6">
    <location>
        <begin position="6"/>
        <end position="27"/>
    </location>
</feature>
<evidence type="ECO:0000256" key="5">
    <source>
        <dbReference type="ARBA" id="ARBA00023136"/>
    </source>
</evidence>
<proteinExistence type="inferred from homology"/>
<comment type="function">
    <text evidence="6">Gustatory receptor which mediates acceptance or avoidance behavior, depending on its substrates.</text>
</comment>
<dbReference type="InterPro" id="IPR013604">
    <property type="entry name" value="7TM_chemorcpt"/>
</dbReference>
<gene>
    <name evidence="7" type="ORF">CHIRRI_LOCUS11635</name>
</gene>
<sequence>MSEKNFIHYVKINLSIFKYVGFAAFSIDKNNQVYITLMDVFCYAASSCIGIFIIYNSWLQNDVKVDKNFLIDFGNLISANVAVVISLISMLLYFIEYKKIWQLVLFLHKVDEQLISLGLKLNHMLITLFYFSVTVANFILIMVPLNIAMNRLNMSMSNILIYNYSGMYFSLSMGGVLTISLCFLIRSKNILDAIKLNFRFLEDQNSFQVRDNRRETQVMVKLNQIYHDLFKALEKASHVGGLCSLLGYFLCFVFSIYTGFVCYKALTTSDTQMKQKAIFTVLWFLYLIFFPALITILGEAVEQNANHMIRLLKFISKRSSKSLESKTLTLMELIKCCPLKFSCYLFDLDLKQACSLLEASSTYIVFLIQFDIAMGFNMA</sequence>
<keyword evidence="3 6" id="KW-0812">Transmembrane</keyword>
<reference evidence="7" key="2">
    <citation type="submission" date="2022-10" db="EMBL/GenBank/DDBJ databases">
        <authorList>
            <consortium name="ENA_rothamsted_submissions"/>
            <consortium name="culmorum"/>
            <person name="King R."/>
        </authorList>
    </citation>
    <scope>NUCLEOTIDE SEQUENCE</scope>
</reference>
<keyword evidence="6" id="KW-0807">Transducer</keyword>
<evidence type="ECO:0000313" key="7">
    <source>
        <dbReference type="EMBL" id="CAG9808799.1"/>
    </source>
</evidence>
<feature type="transmembrane region" description="Helical" evidence="6">
    <location>
        <begin position="167"/>
        <end position="185"/>
    </location>
</feature>
<protein>
    <recommendedName>
        <fullName evidence="6">Gustatory receptor</fullName>
    </recommendedName>
</protein>
<dbReference type="Pfam" id="PF08395">
    <property type="entry name" value="7tm_7"/>
    <property type="match status" value="1"/>
</dbReference>
<comment type="similarity">
    <text evidence="6">Belongs to the insect chemoreceptor superfamily. Gustatory receptor (GR) family.</text>
</comment>
<feature type="transmembrane region" description="Helical" evidence="6">
    <location>
        <begin position="125"/>
        <end position="147"/>
    </location>
</feature>
<keyword evidence="4 6" id="KW-1133">Transmembrane helix</keyword>
<evidence type="ECO:0000256" key="4">
    <source>
        <dbReference type="ARBA" id="ARBA00022989"/>
    </source>
</evidence>
<keyword evidence="8" id="KW-1185">Reference proteome</keyword>
<reference evidence="7" key="1">
    <citation type="submission" date="2022-01" db="EMBL/GenBank/DDBJ databases">
        <authorList>
            <person name="King R."/>
        </authorList>
    </citation>
    <scope>NUCLEOTIDE SEQUENCE</scope>
</reference>
<name>A0A9N9S501_9DIPT</name>
<feature type="transmembrane region" description="Helical" evidence="6">
    <location>
        <begin position="278"/>
        <end position="301"/>
    </location>
</feature>
<dbReference type="Proteomes" id="UP001153620">
    <property type="component" value="Chromosome 3"/>
</dbReference>
<feature type="transmembrane region" description="Helical" evidence="6">
    <location>
        <begin position="245"/>
        <end position="266"/>
    </location>
</feature>
<evidence type="ECO:0000313" key="8">
    <source>
        <dbReference type="Proteomes" id="UP001153620"/>
    </source>
</evidence>
<dbReference type="AlphaFoldDB" id="A0A9N9S501"/>
<keyword evidence="5 6" id="KW-0472">Membrane</keyword>
<evidence type="ECO:0000256" key="2">
    <source>
        <dbReference type="ARBA" id="ARBA00022475"/>
    </source>
</evidence>
<feature type="transmembrane region" description="Helical" evidence="6">
    <location>
        <begin position="75"/>
        <end position="95"/>
    </location>
</feature>
<evidence type="ECO:0000256" key="1">
    <source>
        <dbReference type="ARBA" id="ARBA00004651"/>
    </source>
</evidence>
<keyword evidence="6" id="KW-0675">Receptor</keyword>
<dbReference type="GO" id="GO:0007165">
    <property type="term" value="P:signal transduction"/>
    <property type="evidence" value="ECO:0007669"/>
    <property type="project" value="UniProtKB-KW"/>
</dbReference>
<dbReference type="OrthoDB" id="7763494at2759"/>
<dbReference type="GO" id="GO:0005886">
    <property type="term" value="C:plasma membrane"/>
    <property type="evidence" value="ECO:0007669"/>
    <property type="project" value="UniProtKB-SubCell"/>
</dbReference>
<comment type="subcellular location">
    <subcellularLocation>
        <location evidence="1 6">Cell membrane</location>
        <topology evidence="1 6">Multi-pass membrane protein</topology>
    </subcellularLocation>
</comment>
<dbReference type="EMBL" id="OU895879">
    <property type="protein sequence ID" value="CAG9808799.1"/>
    <property type="molecule type" value="Genomic_DNA"/>
</dbReference>
<dbReference type="GO" id="GO:0050909">
    <property type="term" value="P:sensory perception of taste"/>
    <property type="evidence" value="ECO:0007669"/>
    <property type="project" value="InterPro"/>
</dbReference>
<accession>A0A9N9S501</accession>
<evidence type="ECO:0000256" key="6">
    <source>
        <dbReference type="RuleBase" id="RU363108"/>
    </source>
</evidence>
<organism evidence="7 8">
    <name type="scientific">Chironomus riparius</name>
    <dbReference type="NCBI Taxonomy" id="315576"/>
    <lineage>
        <taxon>Eukaryota</taxon>
        <taxon>Metazoa</taxon>
        <taxon>Ecdysozoa</taxon>
        <taxon>Arthropoda</taxon>
        <taxon>Hexapoda</taxon>
        <taxon>Insecta</taxon>
        <taxon>Pterygota</taxon>
        <taxon>Neoptera</taxon>
        <taxon>Endopterygota</taxon>
        <taxon>Diptera</taxon>
        <taxon>Nematocera</taxon>
        <taxon>Chironomoidea</taxon>
        <taxon>Chironomidae</taxon>
        <taxon>Chironominae</taxon>
        <taxon>Chironomus</taxon>
    </lineage>
</organism>
<evidence type="ECO:0000256" key="3">
    <source>
        <dbReference type="ARBA" id="ARBA00022692"/>
    </source>
</evidence>
<feature type="transmembrane region" description="Helical" evidence="6">
    <location>
        <begin position="34"/>
        <end position="55"/>
    </location>
</feature>